<dbReference type="Proteomes" id="UP001241747">
    <property type="component" value="Unassembled WGS sequence"/>
</dbReference>
<evidence type="ECO:0000313" key="1">
    <source>
        <dbReference type="EMBL" id="MDQ0506760.1"/>
    </source>
</evidence>
<sequence>MENIQKYNAASYADAVAAISRWESEGGALRSPELPLPQRPALTKAELHSLECLGAAVIAEWSELPKEVQRALTRRTASLENGRRAPSKGLIAHFLRRHKDASAPFEAEA</sequence>
<gene>
    <name evidence="1" type="ORF">QOZ94_003574</name>
</gene>
<evidence type="ECO:0008006" key="3">
    <source>
        <dbReference type="Google" id="ProtNLM"/>
    </source>
</evidence>
<name>A0ABU0LI38_XANAG</name>
<dbReference type="RefSeq" id="WP_394017240.1">
    <property type="nucleotide sequence ID" value="NZ_JBAFWJ010000009.1"/>
</dbReference>
<protein>
    <recommendedName>
        <fullName evidence="3">Transcriptional regulator</fullName>
    </recommendedName>
</protein>
<proteinExistence type="predicted"/>
<reference evidence="1 2" key="1">
    <citation type="submission" date="2023-07" db="EMBL/GenBank/DDBJ databases">
        <title>Genomic Encyclopedia of Type Strains, Phase IV (KMG-IV): sequencing the most valuable type-strain genomes for metagenomic binning, comparative biology and taxonomic classification.</title>
        <authorList>
            <person name="Goeker M."/>
        </authorList>
    </citation>
    <scope>NUCLEOTIDE SEQUENCE [LARGE SCALE GENOMIC DNA]</scope>
    <source>
        <strain evidence="1 2">DSM 3770</strain>
    </source>
</reference>
<organism evidence="1 2">
    <name type="scientific">Xanthobacter agilis</name>
    <dbReference type="NCBI Taxonomy" id="47492"/>
    <lineage>
        <taxon>Bacteria</taxon>
        <taxon>Pseudomonadati</taxon>
        <taxon>Pseudomonadota</taxon>
        <taxon>Alphaproteobacteria</taxon>
        <taxon>Hyphomicrobiales</taxon>
        <taxon>Xanthobacteraceae</taxon>
        <taxon>Xanthobacter</taxon>
    </lineage>
</organism>
<keyword evidence="2" id="KW-1185">Reference proteome</keyword>
<dbReference type="EMBL" id="JAUSVY010000009">
    <property type="protein sequence ID" value="MDQ0506760.1"/>
    <property type="molecule type" value="Genomic_DNA"/>
</dbReference>
<comment type="caution">
    <text evidence="1">The sequence shown here is derived from an EMBL/GenBank/DDBJ whole genome shotgun (WGS) entry which is preliminary data.</text>
</comment>
<evidence type="ECO:0000313" key="2">
    <source>
        <dbReference type="Proteomes" id="UP001241747"/>
    </source>
</evidence>
<accession>A0ABU0LI38</accession>